<evidence type="ECO:0000313" key="2">
    <source>
        <dbReference type="EMBL" id="CAH1966662.1"/>
    </source>
</evidence>
<dbReference type="InterPro" id="IPR057191">
    <property type="entry name" value="DUF7869"/>
</dbReference>
<dbReference type="Proteomes" id="UP001152888">
    <property type="component" value="Unassembled WGS sequence"/>
</dbReference>
<dbReference type="AlphaFoldDB" id="A0A9P0K4Z0"/>
<reference evidence="2" key="1">
    <citation type="submission" date="2022-03" db="EMBL/GenBank/DDBJ databases">
        <authorList>
            <person name="Sayadi A."/>
        </authorList>
    </citation>
    <scope>NUCLEOTIDE SEQUENCE</scope>
</reference>
<gene>
    <name evidence="2" type="ORF">ACAOBT_LOCUS6959</name>
</gene>
<accession>A0A9P0K4Z0</accession>
<dbReference type="PANTHER" id="PTHR10773:SF19">
    <property type="match status" value="1"/>
</dbReference>
<organism evidence="2 3">
    <name type="scientific">Acanthoscelides obtectus</name>
    <name type="common">Bean weevil</name>
    <name type="synonym">Bruchus obtectus</name>
    <dbReference type="NCBI Taxonomy" id="200917"/>
    <lineage>
        <taxon>Eukaryota</taxon>
        <taxon>Metazoa</taxon>
        <taxon>Ecdysozoa</taxon>
        <taxon>Arthropoda</taxon>
        <taxon>Hexapoda</taxon>
        <taxon>Insecta</taxon>
        <taxon>Pterygota</taxon>
        <taxon>Neoptera</taxon>
        <taxon>Endopterygota</taxon>
        <taxon>Coleoptera</taxon>
        <taxon>Polyphaga</taxon>
        <taxon>Cucujiformia</taxon>
        <taxon>Chrysomeloidea</taxon>
        <taxon>Chrysomelidae</taxon>
        <taxon>Bruchinae</taxon>
        <taxon>Bruchini</taxon>
        <taxon>Acanthoscelides</taxon>
    </lineage>
</organism>
<dbReference type="EMBL" id="CAKOFQ010006735">
    <property type="protein sequence ID" value="CAH1966662.1"/>
    <property type="molecule type" value="Genomic_DNA"/>
</dbReference>
<proteinExistence type="predicted"/>
<dbReference type="Pfam" id="PF25273">
    <property type="entry name" value="DUF7869"/>
    <property type="match status" value="1"/>
</dbReference>
<name>A0A9P0K4Z0_ACAOB</name>
<dbReference type="OrthoDB" id="6771640at2759"/>
<protein>
    <recommendedName>
        <fullName evidence="1">DUF7869 domain-containing protein</fullName>
    </recommendedName>
</protein>
<sequence length="278" mass="32441">MLDKNIPEIDIPKLWLYTEIFNNAFNYSFKVPDNDTCDHCDRYLVQLKQSTPEERMVVQREYDQHLTESSDRYALKRQDKSNSKVNKKHKVLTVNLEKCLPTPGLTNAQSFYSLKLWTFNYTIKDVSKIHTTCCIWDESVAGKWGNEMASCLLKLALVNVGKDVEEITIWSDNCPSQNRNINSVLACFTILRQIPTLKVINHKYLLRGHTHLEVDSDHSLIERSRKRMTKFQIMTPWYWQQLVRISSISNPFEVINMETTDFKKILVTDRGIQCTLSA</sequence>
<evidence type="ECO:0000259" key="1">
    <source>
        <dbReference type="Pfam" id="PF25273"/>
    </source>
</evidence>
<evidence type="ECO:0000313" key="3">
    <source>
        <dbReference type="Proteomes" id="UP001152888"/>
    </source>
</evidence>
<dbReference type="PANTHER" id="PTHR10773">
    <property type="entry name" value="DNA-DIRECTED RNA POLYMERASES I, II, AND III SUBUNIT RPABC2"/>
    <property type="match status" value="1"/>
</dbReference>
<comment type="caution">
    <text evidence="2">The sequence shown here is derived from an EMBL/GenBank/DDBJ whole genome shotgun (WGS) entry which is preliminary data.</text>
</comment>
<keyword evidence="3" id="KW-1185">Reference proteome</keyword>
<feature type="domain" description="DUF7869" evidence="1">
    <location>
        <begin position="165"/>
        <end position="248"/>
    </location>
</feature>